<dbReference type="InterPro" id="IPR052509">
    <property type="entry name" value="Metal_resp_DNA-bind_regulator"/>
</dbReference>
<dbReference type="OrthoDB" id="286204at2"/>
<dbReference type="EMBL" id="RYZH01000070">
    <property type="protein sequence ID" value="RUL82552.1"/>
    <property type="molecule type" value="Genomic_DNA"/>
</dbReference>
<name>A0A432MD20_9BACT</name>
<dbReference type="InterPro" id="IPR036388">
    <property type="entry name" value="WH-like_DNA-bd_sf"/>
</dbReference>
<protein>
    <submittedName>
        <fullName evidence="3">PadR family transcriptional regulator</fullName>
    </submittedName>
</protein>
<organism evidence="3 4">
    <name type="scientific">Tautonia sociabilis</name>
    <dbReference type="NCBI Taxonomy" id="2080755"/>
    <lineage>
        <taxon>Bacteria</taxon>
        <taxon>Pseudomonadati</taxon>
        <taxon>Planctomycetota</taxon>
        <taxon>Planctomycetia</taxon>
        <taxon>Isosphaerales</taxon>
        <taxon>Isosphaeraceae</taxon>
        <taxon>Tautonia</taxon>
    </lineage>
</organism>
<evidence type="ECO:0000313" key="3">
    <source>
        <dbReference type="EMBL" id="RUL82552.1"/>
    </source>
</evidence>
<feature type="region of interest" description="Disordered" evidence="1">
    <location>
        <begin position="98"/>
        <end position="119"/>
    </location>
</feature>
<dbReference type="Proteomes" id="UP000280296">
    <property type="component" value="Unassembled WGS sequence"/>
</dbReference>
<dbReference type="PANTHER" id="PTHR33169">
    <property type="entry name" value="PADR-FAMILY TRANSCRIPTIONAL REGULATOR"/>
    <property type="match status" value="1"/>
</dbReference>
<comment type="caution">
    <text evidence="3">The sequence shown here is derived from an EMBL/GenBank/DDBJ whole genome shotgun (WGS) entry which is preliminary data.</text>
</comment>
<evidence type="ECO:0000256" key="1">
    <source>
        <dbReference type="SAM" id="MobiDB-lite"/>
    </source>
</evidence>
<keyword evidence="4" id="KW-1185">Reference proteome</keyword>
<dbReference type="SUPFAM" id="SSF46785">
    <property type="entry name" value="Winged helix' DNA-binding domain"/>
    <property type="match status" value="1"/>
</dbReference>
<accession>A0A432MD20</accession>
<sequence length="119" mass="13436">MLTKMFFGGFVRLHILYHAVKEPIFGVEMMEELARHGYDVGPGTLYPILHQLEEAGYLTVHTEVVGGKQRKYYRATAEGAQALEEAKAKLRELVKEVVHDDTPTPSIRSKGRKPGREGR</sequence>
<reference evidence="3 4" key="1">
    <citation type="submission" date="2018-12" db="EMBL/GenBank/DDBJ databases">
        <authorList>
            <person name="Toschakov S.V."/>
        </authorList>
    </citation>
    <scope>NUCLEOTIDE SEQUENCE [LARGE SCALE GENOMIC DNA]</scope>
    <source>
        <strain evidence="3 4">GM2012</strain>
    </source>
</reference>
<dbReference type="InterPro" id="IPR005149">
    <property type="entry name" value="Tscrpt_reg_PadR_N"/>
</dbReference>
<reference evidence="3 4" key="2">
    <citation type="submission" date="2019-01" db="EMBL/GenBank/DDBJ databases">
        <title>Tautonia sociabilis, a novel thermotolerant planctomycete of Isosphaeraceae family, isolated from a 4000 m deep subterranean habitat.</title>
        <authorList>
            <person name="Kovaleva O.L."/>
            <person name="Elcheninov A.G."/>
            <person name="Van Heerden E."/>
            <person name="Toshchakov S.V."/>
            <person name="Novikov A."/>
            <person name="Bonch-Osmolovskaya E.A."/>
            <person name="Kublanov I.V."/>
        </authorList>
    </citation>
    <scope>NUCLEOTIDE SEQUENCE [LARGE SCALE GENOMIC DNA]</scope>
    <source>
        <strain evidence="3 4">GM2012</strain>
    </source>
</reference>
<dbReference type="AlphaFoldDB" id="A0A432MD20"/>
<evidence type="ECO:0000313" key="4">
    <source>
        <dbReference type="Proteomes" id="UP000280296"/>
    </source>
</evidence>
<dbReference type="PANTHER" id="PTHR33169:SF14">
    <property type="entry name" value="TRANSCRIPTIONAL REGULATOR RV3488"/>
    <property type="match status" value="1"/>
</dbReference>
<feature type="domain" description="Transcription regulator PadR N-terminal" evidence="2">
    <location>
        <begin position="15"/>
        <end position="85"/>
    </location>
</feature>
<evidence type="ECO:0000259" key="2">
    <source>
        <dbReference type="Pfam" id="PF03551"/>
    </source>
</evidence>
<dbReference type="Gene3D" id="1.10.10.10">
    <property type="entry name" value="Winged helix-like DNA-binding domain superfamily/Winged helix DNA-binding domain"/>
    <property type="match status" value="1"/>
</dbReference>
<dbReference type="InterPro" id="IPR036390">
    <property type="entry name" value="WH_DNA-bd_sf"/>
</dbReference>
<dbReference type="Pfam" id="PF03551">
    <property type="entry name" value="PadR"/>
    <property type="match status" value="1"/>
</dbReference>
<proteinExistence type="predicted"/>
<gene>
    <name evidence="3" type="ORF">TsocGM_23395</name>
</gene>